<dbReference type="GO" id="GO:0051082">
    <property type="term" value="F:unfolded protein binding"/>
    <property type="evidence" value="ECO:0007669"/>
    <property type="project" value="TreeGrafter"/>
</dbReference>
<protein>
    <recommendedName>
        <fullName evidence="1">Vacuolar ATPase assembly protein VMA22</fullName>
    </recommendedName>
</protein>
<dbReference type="PANTHER" id="PTHR31996:SF2">
    <property type="entry name" value="COILED-COIL DOMAIN-CONTAINING PROTEIN 115"/>
    <property type="match status" value="1"/>
</dbReference>
<dbReference type="GO" id="GO:0070072">
    <property type="term" value="P:vacuolar proton-transporting V-type ATPase complex assembly"/>
    <property type="evidence" value="ECO:0007669"/>
    <property type="project" value="InterPro"/>
</dbReference>
<proteinExistence type="predicted"/>
<feature type="compositionally biased region" description="Polar residues" evidence="2">
    <location>
        <begin position="40"/>
        <end position="55"/>
    </location>
</feature>
<dbReference type="EMBL" id="GFPF01000757">
    <property type="protein sequence ID" value="MAA11903.1"/>
    <property type="molecule type" value="Transcribed_RNA"/>
</dbReference>
<dbReference type="Pfam" id="PF21730">
    <property type="entry name" value="Vma22_CCDC115"/>
    <property type="match status" value="1"/>
</dbReference>
<dbReference type="AlphaFoldDB" id="A0A224YCA8"/>
<reference evidence="3" key="1">
    <citation type="journal article" date="2017" name="Parasit. Vectors">
        <title>Sialotranscriptomics of Rhipicephalus zambeziensis reveals intricate expression profiles of secretory proteins and suggests tight temporal transcriptional regulation during blood-feeding.</title>
        <authorList>
            <person name="de Castro M.H."/>
            <person name="de Klerk D."/>
            <person name="Pienaar R."/>
            <person name="Rees D.J.G."/>
            <person name="Mans B.J."/>
        </authorList>
    </citation>
    <scope>NUCLEOTIDE SEQUENCE</scope>
    <source>
        <tissue evidence="3">Salivary glands</tissue>
    </source>
</reference>
<evidence type="ECO:0000256" key="1">
    <source>
        <dbReference type="ARBA" id="ARBA00093634"/>
    </source>
</evidence>
<sequence>MRLGPTRLQRRDRPATSRSTYEPLQRPTSHRHMAYATKMAKTTPTSAAQTGTDETATAKRDEMKDSSERETLLENAIGSTEKILQLRESFNELIENGLLELARVRYSTGNKSVSALQLNMGEVEALRTVRSNFDDPDQLYPSFELLHPNSTGGTTNKEIEVRQRRQAEPPSTEAAQSFSQRPTSPSDPLRWFGVLVPQSLRRSQKNFVSALEVVVDVANEQSRLAAALDAYRASQPAATVREAEP</sequence>
<name>A0A224YCA8_9ACAR</name>
<dbReference type="PANTHER" id="PTHR31996">
    <property type="entry name" value="COILED-COIL DOMAIN-CONTAINING PROTEIN 115"/>
    <property type="match status" value="1"/>
</dbReference>
<evidence type="ECO:0000313" key="3">
    <source>
        <dbReference type="EMBL" id="MAA11903.1"/>
    </source>
</evidence>
<dbReference type="InterPro" id="IPR040357">
    <property type="entry name" value="Vma22/CCDC115"/>
</dbReference>
<evidence type="ECO:0000256" key="2">
    <source>
        <dbReference type="SAM" id="MobiDB-lite"/>
    </source>
</evidence>
<organism evidence="3">
    <name type="scientific">Rhipicephalus zambeziensis</name>
    <dbReference type="NCBI Taxonomy" id="60191"/>
    <lineage>
        <taxon>Eukaryota</taxon>
        <taxon>Metazoa</taxon>
        <taxon>Ecdysozoa</taxon>
        <taxon>Arthropoda</taxon>
        <taxon>Chelicerata</taxon>
        <taxon>Arachnida</taxon>
        <taxon>Acari</taxon>
        <taxon>Parasitiformes</taxon>
        <taxon>Ixodida</taxon>
        <taxon>Ixodoidea</taxon>
        <taxon>Ixodidae</taxon>
        <taxon>Rhipicephalinae</taxon>
        <taxon>Rhipicephalus</taxon>
        <taxon>Rhipicephalus</taxon>
    </lineage>
</organism>
<feature type="compositionally biased region" description="Basic and acidic residues" evidence="2">
    <location>
        <begin position="56"/>
        <end position="69"/>
    </location>
</feature>
<feature type="compositionally biased region" description="Polar residues" evidence="2">
    <location>
        <begin position="173"/>
        <end position="185"/>
    </location>
</feature>
<feature type="region of interest" description="Disordered" evidence="2">
    <location>
        <begin position="163"/>
        <end position="185"/>
    </location>
</feature>
<accession>A0A224YCA8</accession>
<feature type="region of interest" description="Disordered" evidence="2">
    <location>
        <begin position="1"/>
        <end position="69"/>
    </location>
</feature>